<protein>
    <submittedName>
        <fullName evidence="2">Ovule protein</fullName>
    </submittedName>
</protein>
<dbReference type="AlphaFoldDB" id="A0A0K0FQZ0"/>
<organism evidence="1 2">
    <name type="scientific">Strongyloides venezuelensis</name>
    <name type="common">Threadworm</name>
    <dbReference type="NCBI Taxonomy" id="75913"/>
    <lineage>
        <taxon>Eukaryota</taxon>
        <taxon>Metazoa</taxon>
        <taxon>Ecdysozoa</taxon>
        <taxon>Nematoda</taxon>
        <taxon>Chromadorea</taxon>
        <taxon>Rhabditida</taxon>
        <taxon>Tylenchina</taxon>
        <taxon>Panagrolaimomorpha</taxon>
        <taxon>Strongyloidoidea</taxon>
        <taxon>Strongyloididae</taxon>
        <taxon>Strongyloides</taxon>
    </lineage>
</organism>
<dbReference type="WBParaSite" id="SVE_1220400.1">
    <property type="protein sequence ID" value="SVE_1220400.1"/>
    <property type="gene ID" value="SVE_1220400"/>
</dbReference>
<reference evidence="2" key="2">
    <citation type="submission" date="2015-08" db="UniProtKB">
        <authorList>
            <consortium name="WormBaseParasite"/>
        </authorList>
    </citation>
    <scope>IDENTIFICATION</scope>
</reference>
<evidence type="ECO:0000313" key="1">
    <source>
        <dbReference type="Proteomes" id="UP000035680"/>
    </source>
</evidence>
<sequence>MRKECTLVGHKRRNLQSVYSTLSVLIEDKMLKNIISSGMILIKNWKKAMFKTQSSLCPTNQLVKRQVEKYSYMLVA</sequence>
<evidence type="ECO:0000313" key="2">
    <source>
        <dbReference type="WBParaSite" id="SVE_1220400.1"/>
    </source>
</evidence>
<reference evidence="1" key="1">
    <citation type="submission" date="2014-07" db="EMBL/GenBank/DDBJ databases">
        <authorList>
            <person name="Martin A.A"/>
            <person name="De Silva N."/>
        </authorList>
    </citation>
    <scope>NUCLEOTIDE SEQUENCE</scope>
</reference>
<dbReference type="Proteomes" id="UP000035680">
    <property type="component" value="Unassembled WGS sequence"/>
</dbReference>
<keyword evidence="1" id="KW-1185">Reference proteome</keyword>
<name>A0A0K0FQZ0_STRVS</name>
<accession>A0A0K0FQZ0</accession>
<proteinExistence type="predicted"/>